<evidence type="ECO:0000313" key="1">
    <source>
        <dbReference type="EMBL" id="KAJ3527895.1"/>
    </source>
</evidence>
<gene>
    <name evidence="1" type="ORF">NM688_g8064</name>
</gene>
<comment type="caution">
    <text evidence="1">The sequence shown here is derived from an EMBL/GenBank/DDBJ whole genome shotgun (WGS) entry which is preliminary data.</text>
</comment>
<evidence type="ECO:0000313" key="2">
    <source>
        <dbReference type="Proteomes" id="UP001148662"/>
    </source>
</evidence>
<organism evidence="1 2">
    <name type="scientific">Phlebia brevispora</name>
    <dbReference type="NCBI Taxonomy" id="194682"/>
    <lineage>
        <taxon>Eukaryota</taxon>
        <taxon>Fungi</taxon>
        <taxon>Dikarya</taxon>
        <taxon>Basidiomycota</taxon>
        <taxon>Agaricomycotina</taxon>
        <taxon>Agaricomycetes</taxon>
        <taxon>Polyporales</taxon>
        <taxon>Meruliaceae</taxon>
        <taxon>Phlebia</taxon>
    </lineage>
</organism>
<keyword evidence="2" id="KW-1185">Reference proteome</keyword>
<sequence>MGNVLAKYLRPTAAEDKRPLPPAIAHFPLGELPAELRSKVYKHVQSHGIATMREVSLVCHEWYQAFFPIVYETIELEAYRRDEEDSISPRSPIDEFTVLSWIHVLRSLPHISSVARSLVLKGPTSTRSCSMVIRGVAISAPRLSLCLLAALLECLPSITNIHLKHIMWEPCRTIHGDPHRAHREWPRTSLSTLQLSYIQCTYPDIAHPLMATTLFQSVDELIIEDIEGTESEQLDLPNLDIKHMCIMRSDRDSRYLSNAFYSCIPENSLQALHIHDFTYGDIHLVTPLIFRHADSLVRLHLSFISQIDLQLPVLWSILGIVECKALREFAIKINIHSRSPSHFRDMFDLLTSVLQNINSNITKLEIWFDLAHTVSLVGVQVLSLEGWSEINDICRRFHDLTHFTMGFTYREYPRRAREKSVRLDSSSERRLFRVLPFLQSLDKANISFLAELRYAM</sequence>
<name>A0ACC1RXS9_9APHY</name>
<accession>A0ACC1RXS9</accession>
<dbReference type="EMBL" id="JANHOG010002056">
    <property type="protein sequence ID" value="KAJ3527895.1"/>
    <property type="molecule type" value="Genomic_DNA"/>
</dbReference>
<proteinExistence type="predicted"/>
<protein>
    <submittedName>
        <fullName evidence="1">Uncharacterized protein</fullName>
    </submittedName>
</protein>
<reference evidence="1" key="1">
    <citation type="submission" date="2022-07" db="EMBL/GenBank/DDBJ databases">
        <title>Genome Sequence of Phlebia brevispora.</title>
        <authorList>
            <person name="Buettner E."/>
        </authorList>
    </citation>
    <scope>NUCLEOTIDE SEQUENCE</scope>
    <source>
        <strain evidence="1">MPL23</strain>
    </source>
</reference>
<dbReference type="Proteomes" id="UP001148662">
    <property type="component" value="Unassembled WGS sequence"/>
</dbReference>